<name>A0AAD6KHQ6_9ROSI</name>
<comment type="caution">
    <text evidence="2">The sequence shown here is derived from an EMBL/GenBank/DDBJ whole genome shotgun (WGS) entry which is preliminary data.</text>
</comment>
<evidence type="ECO:0000313" key="3">
    <source>
        <dbReference type="Proteomes" id="UP001162972"/>
    </source>
</evidence>
<gene>
    <name evidence="2" type="ORF">OIU84_027652</name>
</gene>
<organism evidence="2 3">
    <name type="scientific">Salix udensis</name>
    <dbReference type="NCBI Taxonomy" id="889485"/>
    <lineage>
        <taxon>Eukaryota</taxon>
        <taxon>Viridiplantae</taxon>
        <taxon>Streptophyta</taxon>
        <taxon>Embryophyta</taxon>
        <taxon>Tracheophyta</taxon>
        <taxon>Spermatophyta</taxon>
        <taxon>Magnoliopsida</taxon>
        <taxon>eudicotyledons</taxon>
        <taxon>Gunneridae</taxon>
        <taxon>Pentapetalae</taxon>
        <taxon>rosids</taxon>
        <taxon>fabids</taxon>
        <taxon>Malpighiales</taxon>
        <taxon>Salicaceae</taxon>
        <taxon>Saliceae</taxon>
        <taxon>Salix</taxon>
    </lineage>
</organism>
<evidence type="ECO:0000313" key="2">
    <source>
        <dbReference type="EMBL" id="KAJ6422719.1"/>
    </source>
</evidence>
<dbReference type="Proteomes" id="UP001162972">
    <property type="component" value="Chromosome 19"/>
</dbReference>
<feature type="region of interest" description="Disordered" evidence="1">
    <location>
        <begin position="63"/>
        <end position="83"/>
    </location>
</feature>
<sequence>MDVNGEGEEEGTRAGGIGVLRWSTVVKGRKRGEGRLSTTGGRGRLGELVAVGSGGLRWSTVVKGNKKKRKGRGRGGTKAGGTGDCRKWWSMMVDIMKGRRRGKGRPLVAGGRGRVELTGEGIGAGELVAVGSDGLRWSTVVKGNKKKRKKVVSGGRKRYVGADKRGMLMARERKRELVAVGTGGLRWSAVVKGNKKKRRKVVSG</sequence>
<evidence type="ECO:0000256" key="1">
    <source>
        <dbReference type="SAM" id="MobiDB-lite"/>
    </source>
</evidence>
<feature type="compositionally biased region" description="Basic residues" evidence="1">
    <location>
        <begin position="64"/>
        <end position="75"/>
    </location>
</feature>
<protein>
    <submittedName>
        <fullName evidence="2">Uncharacterized protein</fullName>
    </submittedName>
</protein>
<accession>A0AAD6KHQ6</accession>
<dbReference type="EMBL" id="JAPFFJ010000007">
    <property type="protein sequence ID" value="KAJ6422719.1"/>
    <property type="molecule type" value="Genomic_DNA"/>
</dbReference>
<proteinExistence type="predicted"/>
<keyword evidence="3" id="KW-1185">Reference proteome</keyword>
<reference evidence="2 3" key="1">
    <citation type="journal article" date="2023" name="Int. J. Mol. Sci.">
        <title>De Novo Assembly and Annotation of 11 Diverse Shrub Willow (Salix) Genomes Reveals Novel Gene Organization in Sex-Linked Regions.</title>
        <authorList>
            <person name="Hyden B."/>
            <person name="Feng K."/>
            <person name="Yates T.B."/>
            <person name="Jawdy S."/>
            <person name="Cereghino C."/>
            <person name="Smart L.B."/>
            <person name="Muchero W."/>
        </authorList>
    </citation>
    <scope>NUCLEOTIDE SEQUENCE [LARGE SCALE GENOMIC DNA]</scope>
    <source>
        <tissue evidence="2">Shoot tip</tissue>
    </source>
</reference>
<dbReference type="AlphaFoldDB" id="A0AAD6KHQ6"/>